<dbReference type="STRING" id="1188239.MOVI_1170"/>
<dbReference type="Gene3D" id="3.40.50.620">
    <property type="entry name" value="HUPs"/>
    <property type="match status" value="1"/>
</dbReference>
<evidence type="ECO:0000256" key="10">
    <source>
        <dbReference type="ARBA" id="ARBA00049494"/>
    </source>
</evidence>
<keyword evidence="9" id="KW-0067">ATP-binding</keyword>
<feature type="domain" description="FAD synthetase" evidence="11">
    <location>
        <begin position="17"/>
        <end position="153"/>
    </location>
</feature>
<comment type="caution">
    <text evidence="12">The sequence shown here is derived from an EMBL/GenBank/DDBJ whole genome shotgun (WGS) entry which is preliminary data.</text>
</comment>
<gene>
    <name evidence="12" type="primary">ribF</name>
    <name evidence="12" type="ORF">MOVI_1170</name>
</gene>
<dbReference type="NCBIfam" id="NF045965">
    <property type="entry name" value="RibF_rel"/>
    <property type="match status" value="1"/>
</dbReference>
<keyword evidence="3" id="KW-0285">Flavoprotein</keyword>
<evidence type="ECO:0000256" key="9">
    <source>
        <dbReference type="ARBA" id="ARBA00022840"/>
    </source>
</evidence>
<dbReference type="GO" id="GO:0003919">
    <property type="term" value="F:FMN adenylyltransferase activity"/>
    <property type="evidence" value="ECO:0007669"/>
    <property type="project" value="UniProtKB-EC"/>
</dbReference>
<dbReference type="Proteomes" id="UP000020977">
    <property type="component" value="Unassembled WGS sequence"/>
</dbReference>
<evidence type="ECO:0000256" key="4">
    <source>
        <dbReference type="ARBA" id="ARBA00022643"/>
    </source>
</evidence>
<evidence type="ECO:0000256" key="1">
    <source>
        <dbReference type="ARBA" id="ARBA00004726"/>
    </source>
</evidence>
<dbReference type="InterPro" id="IPR004821">
    <property type="entry name" value="Cyt_trans-like"/>
</dbReference>
<dbReference type="EMBL" id="JFAD01000010">
    <property type="protein sequence ID" value="EXU61346.1"/>
    <property type="molecule type" value="Genomic_DNA"/>
</dbReference>
<accession>A0A014KWG6</accession>
<keyword evidence="7" id="KW-0547">Nucleotide-binding</keyword>
<evidence type="ECO:0000256" key="7">
    <source>
        <dbReference type="ARBA" id="ARBA00022741"/>
    </source>
</evidence>
<evidence type="ECO:0000256" key="8">
    <source>
        <dbReference type="ARBA" id="ARBA00022827"/>
    </source>
</evidence>
<dbReference type="UniPathway" id="UPA00277">
    <property type="reaction ID" value="UER00407"/>
</dbReference>
<dbReference type="NCBIfam" id="NF005518">
    <property type="entry name" value="PRK07143.1"/>
    <property type="match status" value="1"/>
</dbReference>
<dbReference type="eggNOG" id="COG0196">
    <property type="taxonomic scope" value="Bacteria"/>
</dbReference>
<comment type="pathway">
    <text evidence="1">Cofactor biosynthesis; FAD biosynthesis; FAD from FMN: step 1/1.</text>
</comment>
<dbReference type="RefSeq" id="WP_044283979.1">
    <property type="nucleotide sequence ID" value="NZ_JFAD01000010.1"/>
</dbReference>
<dbReference type="CDD" id="cd02039">
    <property type="entry name" value="cytidylyltransferase_like"/>
    <property type="match status" value="1"/>
</dbReference>
<evidence type="ECO:0000313" key="12">
    <source>
        <dbReference type="EMBL" id="EXU61346.1"/>
    </source>
</evidence>
<dbReference type="SUPFAM" id="SSF52374">
    <property type="entry name" value="Nucleotidylyl transferase"/>
    <property type="match status" value="1"/>
</dbReference>
<dbReference type="GO" id="GO:0006747">
    <property type="term" value="P:FAD biosynthetic process"/>
    <property type="evidence" value="ECO:0007669"/>
    <property type="project" value="UniProtKB-UniPathway"/>
</dbReference>
<keyword evidence="4" id="KW-0288">FMN</keyword>
<dbReference type="InterPro" id="IPR015864">
    <property type="entry name" value="FAD_synthase"/>
</dbReference>
<dbReference type="GO" id="GO:0009231">
    <property type="term" value="P:riboflavin biosynthetic process"/>
    <property type="evidence" value="ECO:0007669"/>
    <property type="project" value="InterPro"/>
</dbReference>
<organism evidence="12 13">
    <name type="scientific">Mesomycoplasma ovipneumoniae 14811</name>
    <dbReference type="NCBI Taxonomy" id="1188239"/>
    <lineage>
        <taxon>Bacteria</taxon>
        <taxon>Bacillati</taxon>
        <taxon>Mycoplasmatota</taxon>
        <taxon>Mycoplasmoidales</taxon>
        <taxon>Metamycoplasmataceae</taxon>
        <taxon>Mesomycoplasma</taxon>
    </lineage>
</organism>
<evidence type="ECO:0000256" key="5">
    <source>
        <dbReference type="ARBA" id="ARBA00022679"/>
    </source>
</evidence>
<evidence type="ECO:0000313" key="13">
    <source>
        <dbReference type="Proteomes" id="UP000020977"/>
    </source>
</evidence>
<keyword evidence="5" id="KW-0808">Transferase</keyword>
<keyword evidence="6" id="KW-0548">Nucleotidyltransferase</keyword>
<dbReference type="GO" id="GO:0005524">
    <property type="term" value="F:ATP binding"/>
    <property type="evidence" value="ECO:0007669"/>
    <property type="project" value="UniProtKB-KW"/>
</dbReference>
<dbReference type="Pfam" id="PF06574">
    <property type="entry name" value="FAD_syn"/>
    <property type="match status" value="1"/>
</dbReference>
<dbReference type="AlphaFoldDB" id="A0A014KWG6"/>
<comment type="catalytic activity">
    <reaction evidence="10">
        <text>FMN + ATP + H(+) = FAD + diphosphate</text>
        <dbReference type="Rhea" id="RHEA:17237"/>
        <dbReference type="ChEBI" id="CHEBI:15378"/>
        <dbReference type="ChEBI" id="CHEBI:30616"/>
        <dbReference type="ChEBI" id="CHEBI:33019"/>
        <dbReference type="ChEBI" id="CHEBI:57692"/>
        <dbReference type="ChEBI" id="CHEBI:58210"/>
        <dbReference type="EC" id="2.7.7.2"/>
    </reaction>
</comment>
<dbReference type="InterPro" id="IPR014729">
    <property type="entry name" value="Rossmann-like_a/b/a_fold"/>
</dbReference>
<evidence type="ECO:0000259" key="11">
    <source>
        <dbReference type="Pfam" id="PF06574"/>
    </source>
</evidence>
<evidence type="ECO:0000256" key="6">
    <source>
        <dbReference type="ARBA" id="ARBA00022695"/>
    </source>
</evidence>
<keyword evidence="8" id="KW-0274">FAD</keyword>
<protein>
    <recommendedName>
        <fullName evidence="2">FAD synthase</fullName>
        <ecNumber evidence="2">2.7.7.2</ecNumber>
    </recommendedName>
</protein>
<evidence type="ECO:0000256" key="3">
    <source>
        <dbReference type="ARBA" id="ARBA00022630"/>
    </source>
</evidence>
<reference evidence="12 13" key="1">
    <citation type="submission" date="2014-03" db="EMBL/GenBank/DDBJ databases">
        <title>Genome sequence of Mycoplasma ovipneumoniae strain 14811.</title>
        <authorList>
            <person name="Sirand-Pugnet P."/>
            <person name="Breton M."/>
            <person name="Dordet-Frisoni E."/>
            <person name="Baranowski E."/>
            <person name="Barre A."/>
            <person name="Couture C."/>
            <person name="Dupuy V."/>
            <person name="Gaurivaud P."/>
            <person name="Jacob D."/>
            <person name="Lemaitre C."/>
            <person name="Manso-Silvan L."/>
            <person name="Nikolski M."/>
            <person name="Nouvel L.-X."/>
            <person name="Poumarat F."/>
            <person name="Tardy F."/>
            <person name="Thebault P."/>
            <person name="Theil S."/>
            <person name="Citti C."/>
            <person name="Thiaucourt F."/>
            <person name="Blanchard A."/>
        </authorList>
    </citation>
    <scope>NUCLEOTIDE SEQUENCE [LARGE SCALE GENOMIC DNA]</scope>
    <source>
        <strain evidence="12 13">14811</strain>
    </source>
</reference>
<proteinExistence type="predicted"/>
<name>A0A014KWG6_9BACT</name>
<sequence length="281" mass="32165">MTKVFHYPSSKFDFADPVFVLGGFESFHLGHLELLKNATILGQNVILMLIRDPSKLPKNTGKNFTDLDARIQMMANSGVQNILIFDFDSKMQELDGQEFIEIFLNYGAKFFVVGKNFSFGKNASWNSKKLQNFFAKTKIIDHLAENNKKISTKNLKLFLEFGDFENLNKFLASNFLVSTSISSEGKFTWDSSLICPASGIYLGYFVNIKENIKFPVIIHIEFDSITGKVHFFEHPNTNSGFLEIIKQIRLIYSQKNNVLKDQDIENAKDLFKEQHTKTSQI</sequence>
<dbReference type="EC" id="2.7.7.2" evidence="2"/>
<evidence type="ECO:0000256" key="2">
    <source>
        <dbReference type="ARBA" id="ARBA00012393"/>
    </source>
</evidence>
<dbReference type="NCBIfam" id="TIGR00125">
    <property type="entry name" value="cyt_tran_rel"/>
    <property type="match status" value="1"/>
</dbReference>